<dbReference type="AlphaFoldDB" id="U1MTY9"/>
<dbReference type="Pfam" id="PF13360">
    <property type="entry name" value="PQQ_2"/>
    <property type="match status" value="1"/>
</dbReference>
<dbReference type="InterPro" id="IPR015943">
    <property type="entry name" value="WD40/YVTN_repeat-like_dom_sf"/>
</dbReference>
<accession>U1MTY9</accession>
<dbReference type="SMART" id="SM00564">
    <property type="entry name" value="PQQ"/>
    <property type="match status" value="2"/>
</dbReference>
<evidence type="ECO:0000259" key="1">
    <source>
        <dbReference type="Pfam" id="PF13360"/>
    </source>
</evidence>
<reference evidence="2 3" key="1">
    <citation type="journal article" date="2013" name="PLoS ONE">
        <title>Assembly-driven community genomics of a hypersaline microbial ecosystem.</title>
        <authorList>
            <person name="Podell S."/>
            <person name="Ugalde J.A."/>
            <person name="Narasingarao P."/>
            <person name="Banfield J.F."/>
            <person name="Heidelberg K.B."/>
            <person name="Allen E.E."/>
        </authorList>
    </citation>
    <scope>NUCLEOTIDE SEQUENCE [LARGE SCALE GENOMIC DNA]</scope>
    <source>
        <strain evidence="3">J07HQW2</strain>
    </source>
</reference>
<gene>
    <name evidence="2" type="ORF">J07HQW2_00198</name>
</gene>
<dbReference type="Proteomes" id="UP000030710">
    <property type="component" value="Unassembled WGS sequence"/>
</dbReference>
<feature type="domain" description="Pyrrolo-quinoline quinone repeat" evidence="1">
    <location>
        <begin position="19"/>
        <end position="111"/>
    </location>
</feature>
<protein>
    <recommendedName>
        <fullName evidence="1">Pyrrolo-quinoline quinone repeat domain-containing protein</fullName>
    </recommendedName>
</protein>
<dbReference type="EMBL" id="KE356561">
    <property type="protein sequence ID" value="ERG93764.1"/>
    <property type="molecule type" value="Genomic_DNA"/>
</dbReference>
<name>U1MTY9_9EURY</name>
<dbReference type="SUPFAM" id="SSF50998">
    <property type="entry name" value="Quinoprotein alcohol dehydrogenase-like"/>
    <property type="match status" value="1"/>
</dbReference>
<dbReference type="STRING" id="1238425.J07HQW2_00198"/>
<evidence type="ECO:0000313" key="3">
    <source>
        <dbReference type="Proteomes" id="UP000030710"/>
    </source>
</evidence>
<proteinExistence type="predicted"/>
<organism evidence="2 3">
    <name type="scientific">Haloquadratum walsbyi J07HQW2</name>
    <dbReference type="NCBI Taxonomy" id="1238425"/>
    <lineage>
        <taxon>Archaea</taxon>
        <taxon>Methanobacteriati</taxon>
        <taxon>Methanobacteriota</taxon>
        <taxon>Stenosarchaea group</taxon>
        <taxon>Halobacteria</taxon>
        <taxon>Halobacteriales</taxon>
        <taxon>Haloferacaceae</taxon>
        <taxon>Haloquadratum</taxon>
    </lineage>
</organism>
<dbReference type="InterPro" id="IPR018391">
    <property type="entry name" value="PQQ_b-propeller_rpt"/>
</dbReference>
<dbReference type="HOGENOM" id="CLU_1998713_0_0_2"/>
<dbReference type="InterPro" id="IPR002372">
    <property type="entry name" value="PQQ_rpt_dom"/>
</dbReference>
<sequence>MATVDGSAPSTQFGGRAVVRDAESGKIKWRSEDRKIADVYPPITQDVVIVGSTDGTLYGYDASSGKIQCEHTMGSKLSGLSTSDTHIFYTADQRVFAYNPSTGEIDWRQRIPPASRLTYDQKLL</sequence>
<dbReference type="InterPro" id="IPR011047">
    <property type="entry name" value="Quinoprotein_ADH-like_sf"/>
</dbReference>
<dbReference type="Gene3D" id="2.130.10.10">
    <property type="entry name" value="YVTN repeat-like/Quinoprotein amine dehydrogenase"/>
    <property type="match status" value="1"/>
</dbReference>
<dbReference type="RefSeq" id="WP_021053258.1">
    <property type="nucleotide sequence ID" value="NZ_KE356561.1"/>
</dbReference>
<evidence type="ECO:0000313" key="2">
    <source>
        <dbReference type="EMBL" id="ERG93764.1"/>
    </source>
</evidence>